<dbReference type="GO" id="GO:0030313">
    <property type="term" value="C:cell envelope"/>
    <property type="evidence" value="ECO:0007669"/>
    <property type="project" value="UniProtKB-SubCell"/>
</dbReference>
<protein>
    <submittedName>
        <fullName evidence="7">Thiol-disulfide isomerase/thioredoxin</fullName>
    </submittedName>
</protein>
<evidence type="ECO:0000259" key="6">
    <source>
        <dbReference type="PROSITE" id="PS51352"/>
    </source>
</evidence>
<keyword evidence="8" id="KW-1185">Reference proteome</keyword>
<dbReference type="Proteomes" id="UP000295807">
    <property type="component" value="Unassembled WGS sequence"/>
</dbReference>
<comment type="subcellular location">
    <subcellularLocation>
        <location evidence="1">Cell envelope</location>
    </subcellularLocation>
</comment>
<dbReference type="InterPro" id="IPR013740">
    <property type="entry name" value="Redoxin"/>
</dbReference>
<dbReference type="InterPro" id="IPR050553">
    <property type="entry name" value="Thioredoxin_ResA/DsbE_sf"/>
</dbReference>
<evidence type="ECO:0000313" key="8">
    <source>
        <dbReference type="Proteomes" id="UP000295807"/>
    </source>
</evidence>
<sequence length="569" mass="64579">MKYFVLLLGLAASFPAYSQETASKLPLAIEDPRMDAYLAGRKPATLTIKLLNAPADLGPVNVKGSFVHYGPDFQTTKHYQIGKDRELTVELEQNLPYQQIWLHVGEYLYAGIYVNTGLTVNIDLDRAKSAYMIGEGISYSGTDGKLNAILNEHVLFRRDERRALSKQRDSLLKKMDELPEGALWVKLDSLRSQRKKINAEFIAKYPTYGWAVTNEENSAFYNEMCIAYRRKRFPEELEKEVSAHKPFFTSNDGVQFYRYLSWYLSSGDDHPRPRVHEMIMADYDAYTQEEQALLDTISSIRKFSEEERKEKQEVIRSWYKKWNEVFYNDIVKINTQHEAAIFDSLCAAPRADILKLGLLKQAKSTFAKTFPLLSASAQTAWCRRIIEKELEESLASQKQVDALLASGNALENPQAAFGRPVTSLPFGASLYRLDSLDNADDFIRALLSRFKDKALIIDFWATWCGPCISAMPYAKKLQKENADLPVEYIYLCTSGSSNETLWKNKVAELKIPGTHIFVADRIIAGLKSRMDAGGGYPAYVLVDSRGNINARRINGLSEINRDVLKALLE</sequence>
<dbReference type="InterPro" id="IPR013766">
    <property type="entry name" value="Thioredoxin_domain"/>
</dbReference>
<evidence type="ECO:0000256" key="4">
    <source>
        <dbReference type="ARBA" id="ARBA00023284"/>
    </source>
</evidence>
<dbReference type="PROSITE" id="PS51352">
    <property type="entry name" value="THIOREDOXIN_2"/>
    <property type="match status" value="1"/>
</dbReference>
<dbReference type="PANTHER" id="PTHR42852:SF6">
    <property type="entry name" value="THIOL:DISULFIDE INTERCHANGE PROTEIN DSBE"/>
    <property type="match status" value="1"/>
</dbReference>
<keyword evidence="4" id="KW-0676">Redox-active center</keyword>
<dbReference type="EMBL" id="SMAD01000002">
    <property type="protein sequence ID" value="TCS89202.1"/>
    <property type="molecule type" value="Genomic_DNA"/>
</dbReference>
<dbReference type="Gene3D" id="3.40.30.10">
    <property type="entry name" value="Glutaredoxin"/>
    <property type="match status" value="1"/>
</dbReference>
<feature type="signal peptide" evidence="5">
    <location>
        <begin position="1"/>
        <end position="18"/>
    </location>
</feature>
<dbReference type="OrthoDB" id="6399635at2"/>
<comment type="caution">
    <text evidence="7">The sequence shown here is derived from an EMBL/GenBank/DDBJ whole genome shotgun (WGS) entry which is preliminary data.</text>
</comment>
<gene>
    <name evidence="7" type="ORF">EDD80_102396</name>
</gene>
<dbReference type="SUPFAM" id="SSF52833">
    <property type="entry name" value="Thioredoxin-like"/>
    <property type="match status" value="1"/>
</dbReference>
<reference evidence="7 8" key="1">
    <citation type="submission" date="2019-03" db="EMBL/GenBank/DDBJ databases">
        <title>Genomic Encyclopedia of Type Strains, Phase IV (KMG-IV): sequencing the most valuable type-strain genomes for metagenomic binning, comparative biology and taxonomic classification.</title>
        <authorList>
            <person name="Goeker M."/>
        </authorList>
    </citation>
    <scope>NUCLEOTIDE SEQUENCE [LARGE SCALE GENOMIC DNA]</scope>
    <source>
        <strain evidence="7 8">DSM 21100</strain>
    </source>
</reference>
<dbReference type="GO" id="GO:0016853">
    <property type="term" value="F:isomerase activity"/>
    <property type="evidence" value="ECO:0007669"/>
    <property type="project" value="UniProtKB-KW"/>
</dbReference>
<dbReference type="PANTHER" id="PTHR42852">
    <property type="entry name" value="THIOL:DISULFIDE INTERCHANGE PROTEIN DSBE"/>
    <property type="match status" value="1"/>
</dbReference>
<dbReference type="CDD" id="cd02966">
    <property type="entry name" value="TlpA_like_family"/>
    <property type="match status" value="1"/>
</dbReference>
<feature type="domain" description="Thioredoxin" evidence="6">
    <location>
        <begin position="393"/>
        <end position="569"/>
    </location>
</feature>
<dbReference type="GO" id="GO:0017004">
    <property type="term" value="P:cytochrome complex assembly"/>
    <property type="evidence" value="ECO:0007669"/>
    <property type="project" value="UniProtKB-KW"/>
</dbReference>
<evidence type="ECO:0000256" key="2">
    <source>
        <dbReference type="ARBA" id="ARBA00022748"/>
    </source>
</evidence>
<dbReference type="AlphaFoldDB" id="A0A4R3KYY0"/>
<evidence type="ECO:0000256" key="3">
    <source>
        <dbReference type="ARBA" id="ARBA00023157"/>
    </source>
</evidence>
<dbReference type="InterPro" id="IPR036249">
    <property type="entry name" value="Thioredoxin-like_sf"/>
</dbReference>
<name>A0A4R3KYY0_9SPHI</name>
<accession>A0A4R3KYY0</accession>
<organism evidence="7 8">
    <name type="scientific">Anseongella ginsenosidimutans</name>
    <dbReference type="NCBI Taxonomy" id="496056"/>
    <lineage>
        <taxon>Bacteria</taxon>
        <taxon>Pseudomonadati</taxon>
        <taxon>Bacteroidota</taxon>
        <taxon>Sphingobacteriia</taxon>
        <taxon>Sphingobacteriales</taxon>
        <taxon>Sphingobacteriaceae</taxon>
        <taxon>Anseongella</taxon>
    </lineage>
</organism>
<keyword evidence="5" id="KW-0732">Signal</keyword>
<evidence type="ECO:0000256" key="1">
    <source>
        <dbReference type="ARBA" id="ARBA00004196"/>
    </source>
</evidence>
<keyword evidence="2" id="KW-0201">Cytochrome c-type biogenesis</keyword>
<dbReference type="Pfam" id="PF08534">
    <property type="entry name" value="Redoxin"/>
    <property type="match status" value="1"/>
</dbReference>
<keyword evidence="7" id="KW-0413">Isomerase</keyword>
<proteinExistence type="predicted"/>
<evidence type="ECO:0000256" key="5">
    <source>
        <dbReference type="SAM" id="SignalP"/>
    </source>
</evidence>
<feature type="chain" id="PRO_5020937011" evidence="5">
    <location>
        <begin position="19"/>
        <end position="569"/>
    </location>
</feature>
<evidence type="ECO:0000313" key="7">
    <source>
        <dbReference type="EMBL" id="TCS89202.1"/>
    </source>
</evidence>
<keyword evidence="3" id="KW-1015">Disulfide bond</keyword>
<dbReference type="GO" id="GO:0016491">
    <property type="term" value="F:oxidoreductase activity"/>
    <property type="evidence" value="ECO:0007669"/>
    <property type="project" value="InterPro"/>
</dbReference>
<dbReference type="RefSeq" id="WP_132128287.1">
    <property type="nucleotide sequence ID" value="NZ_CP042432.1"/>
</dbReference>